<organism evidence="2 3">
    <name type="scientific">Sphingomonas cynarae</name>
    <dbReference type="NCBI Taxonomy" id="930197"/>
    <lineage>
        <taxon>Bacteria</taxon>
        <taxon>Pseudomonadati</taxon>
        <taxon>Pseudomonadota</taxon>
        <taxon>Alphaproteobacteria</taxon>
        <taxon>Sphingomonadales</taxon>
        <taxon>Sphingomonadaceae</taxon>
        <taxon>Sphingomonas</taxon>
    </lineage>
</organism>
<sequence length="115" mass="13358">MNFFSRMSPLRAYKDLRDFLATRERYELGFLALAMAITGFLVYAFAHDSYEEPAYKRNIIYVQQWSADRTDAEIRAQQAIDAPIKAKRMAEVQAARDKQQAAFKKADDQLSRWGL</sequence>
<accession>A0ABP7CV78</accession>
<evidence type="ECO:0000313" key="3">
    <source>
        <dbReference type="Proteomes" id="UP001500523"/>
    </source>
</evidence>
<dbReference type="Proteomes" id="UP001500523">
    <property type="component" value="Unassembled WGS sequence"/>
</dbReference>
<name>A0ABP7CV78_9SPHN</name>
<keyword evidence="1" id="KW-0812">Transmembrane</keyword>
<proteinExistence type="predicted"/>
<protein>
    <submittedName>
        <fullName evidence="2">Uncharacterized protein</fullName>
    </submittedName>
</protein>
<keyword evidence="3" id="KW-1185">Reference proteome</keyword>
<gene>
    <name evidence="2" type="ORF">GCM10022268_02010</name>
</gene>
<dbReference type="EMBL" id="BAABBF010000001">
    <property type="protein sequence ID" value="GAA3694859.1"/>
    <property type="molecule type" value="Genomic_DNA"/>
</dbReference>
<comment type="caution">
    <text evidence="2">The sequence shown here is derived from an EMBL/GenBank/DDBJ whole genome shotgun (WGS) entry which is preliminary data.</text>
</comment>
<reference evidence="3" key="1">
    <citation type="journal article" date="2019" name="Int. J. Syst. Evol. Microbiol.">
        <title>The Global Catalogue of Microorganisms (GCM) 10K type strain sequencing project: providing services to taxonomists for standard genome sequencing and annotation.</title>
        <authorList>
            <consortium name="The Broad Institute Genomics Platform"/>
            <consortium name="The Broad Institute Genome Sequencing Center for Infectious Disease"/>
            <person name="Wu L."/>
            <person name="Ma J."/>
        </authorList>
    </citation>
    <scope>NUCLEOTIDE SEQUENCE [LARGE SCALE GENOMIC DNA]</scope>
    <source>
        <strain evidence="3">JCM 17498</strain>
    </source>
</reference>
<feature type="transmembrane region" description="Helical" evidence="1">
    <location>
        <begin position="28"/>
        <end position="46"/>
    </location>
</feature>
<dbReference type="RefSeq" id="WP_344691399.1">
    <property type="nucleotide sequence ID" value="NZ_BAABBF010000001.1"/>
</dbReference>
<evidence type="ECO:0000313" key="2">
    <source>
        <dbReference type="EMBL" id="GAA3694859.1"/>
    </source>
</evidence>
<keyword evidence="1" id="KW-0472">Membrane</keyword>
<evidence type="ECO:0000256" key="1">
    <source>
        <dbReference type="SAM" id="Phobius"/>
    </source>
</evidence>
<keyword evidence="1" id="KW-1133">Transmembrane helix</keyword>